<dbReference type="PROSITE" id="PS51085">
    <property type="entry name" value="2FE2S_FER_2"/>
    <property type="match status" value="1"/>
</dbReference>
<dbReference type="Gene3D" id="3.10.20.30">
    <property type="match status" value="1"/>
</dbReference>
<dbReference type="InterPro" id="IPR036010">
    <property type="entry name" value="2Fe-2S_ferredoxin-like_sf"/>
</dbReference>
<gene>
    <name evidence="6" type="ORF">TCNE_LOCUS10989</name>
</gene>
<dbReference type="InterPro" id="IPR029044">
    <property type="entry name" value="Nucleotide-diphossugar_trans"/>
</dbReference>
<dbReference type="AlphaFoldDB" id="A0A183UR69"/>
<dbReference type="PANTHER" id="PTHR23426">
    <property type="entry name" value="FERREDOXIN/ADRENODOXIN"/>
    <property type="match status" value="1"/>
</dbReference>
<keyword evidence="3" id="KW-0408">Iron</keyword>
<dbReference type="WBParaSite" id="TCNE_0001098901-mRNA-1">
    <property type="protein sequence ID" value="TCNE_0001098901-mRNA-1"/>
    <property type="gene ID" value="TCNE_0001098901"/>
</dbReference>
<dbReference type="GO" id="GO:0009055">
    <property type="term" value="F:electron transfer activity"/>
    <property type="evidence" value="ECO:0007669"/>
    <property type="project" value="TreeGrafter"/>
</dbReference>
<dbReference type="GO" id="GO:0046872">
    <property type="term" value="F:metal ion binding"/>
    <property type="evidence" value="ECO:0007669"/>
    <property type="project" value="UniProtKB-KW"/>
</dbReference>
<reference evidence="6 7" key="2">
    <citation type="submission" date="2018-11" db="EMBL/GenBank/DDBJ databases">
        <authorList>
            <consortium name="Pathogen Informatics"/>
        </authorList>
    </citation>
    <scope>NUCLEOTIDE SEQUENCE [LARGE SCALE GENOMIC DNA]</scope>
</reference>
<evidence type="ECO:0000256" key="3">
    <source>
        <dbReference type="ARBA" id="ARBA00023004"/>
    </source>
</evidence>
<accession>A0A183UR69</accession>
<dbReference type="PANTHER" id="PTHR23426:SF76">
    <property type="entry name" value="ADRENODOXIN-LIKE PROTEIN 2, MITOCHONDRIAL"/>
    <property type="match status" value="1"/>
</dbReference>
<evidence type="ECO:0000256" key="1">
    <source>
        <dbReference type="ARBA" id="ARBA00022714"/>
    </source>
</evidence>
<keyword evidence="4" id="KW-0411">Iron-sulfur</keyword>
<sequence length="350" mass="39447">MRCCDPMMAFVGSRFRRLPGESTKRFTKWANSLSDSQLCTQIFTSHGPTLVAPTWFISRYLFDLVGGFHEEHPVGYPEDLRFFYEAFKIGARFIRVDEYAVTYRYHMGCASFAVPESTIWDMRIAAFEQLVLPKWNSFTIWNAGKQGKRFYRSLNKNSRSKVVAFCDVDRKKIARGSYEHFDHASRTVTAVIPIIPVELWLALTMFSRRMLRPVITNSYAALKRLFSSKPSNISDFSGVKVKFVSGEGNHEATGNVGDTILDVVVNADLPLDGFGACEGTLACCTCHVVLDKQHFDRLAPATEEEIDMLDLAPELTETSRLGCQVVLSEADKPEITVKVPAIIRDARLDS</sequence>
<evidence type="ECO:0000313" key="6">
    <source>
        <dbReference type="EMBL" id="VDM42310.1"/>
    </source>
</evidence>
<dbReference type="SUPFAM" id="SSF54292">
    <property type="entry name" value="2Fe-2S ferredoxin-like"/>
    <property type="match status" value="1"/>
</dbReference>
<proteinExistence type="predicted"/>
<reference evidence="8" key="1">
    <citation type="submission" date="2016-06" db="UniProtKB">
        <authorList>
            <consortium name="WormBaseParasite"/>
        </authorList>
    </citation>
    <scope>IDENTIFICATION</scope>
</reference>
<evidence type="ECO:0000313" key="7">
    <source>
        <dbReference type="Proteomes" id="UP000050794"/>
    </source>
</evidence>
<dbReference type="InterPro" id="IPR012675">
    <property type="entry name" value="Beta-grasp_dom_sf"/>
</dbReference>
<keyword evidence="1" id="KW-0001">2Fe-2S</keyword>
<name>A0A183UR69_TOXCA</name>
<evidence type="ECO:0000256" key="2">
    <source>
        <dbReference type="ARBA" id="ARBA00022723"/>
    </source>
</evidence>
<dbReference type="GO" id="GO:0140647">
    <property type="term" value="P:P450-containing electron transport chain"/>
    <property type="evidence" value="ECO:0007669"/>
    <property type="project" value="InterPro"/>
</dbReference>
<dbReference type="GO" id="GO:0005739">
    <property type="term" value="C:mitochondrion"/>
    <property type="evidence" value="ECO:0007669"/>
    <property type="project" value="TreeGrafter"/>
</dbReference>
<dbReference type="SUPFAM" id="SSF53448">
    <property type="entry name" value="Nucleotide-diphospho-sugar transferases"/>
    <property type="match status" value="1"/>
</dbReference>
<organism evidence="7 8">
    <name type="scientific">Toxocara canis</name>
    <name type="common">Canine roundworm</name>
    <dbReference type="NCBI Taxonomy" id="6265"/>
    <lineage>
        <taxon>Eukaryota</taxon>
        <taxon>Metazoa</taxon>
        <taxon>Ecdysozoa</taxon>
        <taxon>Nematoda</taxon>
        <taxon>Chromadorea</taxon>
        <taxon>Rhabditida</taxon>
        <taxon>Spirurina</taxon>
        <taxon>Ascaridomorpha</taxon>
        <taxon>Ascaridoidea</taxon>
        <taxon>Toxocaridae</taxon>
        <taxon>Toxocara</taxon>
    </lineage>
</organism>
<evidence type="ECO:0000313" key="8">
    <source>
        <dbReference type="WBParaSite" id="TCNE_0001098901-mRNA-1"/>
    </source>
</evidence>
<dbReference type="EMBL" id="UYWY01020692">
    <property type="protein sequence ID" value="VDM42310.1"/>
    <property type="molecule type" value="Genomic_DNA"/>
</dbReference>
<dbReference type="Gene3D" id="3.90.550.10">
    <property type="entry name" value="Spore Coat Polysaccharide Biosynthesis Protein SpsA, Chain A"/>
    <property type="match status" value="1"/>
</dbReference>
<protein>
    <submittedName>
        <fullName evidence="8">2Fe-2S ferredoxin-type domain-containing protein</fullName>
    </submittedName>
</protein>
<dbReference type="PRINTS" id="PR00355">
    <property type="entry name" value="ADRENODOXIN"/>
</dbReference>
<feature type="domain" description="2Fe-2S ferredoxin-type" evidence="5">
    <location>
        <begin position="239"/>
        <end position="343"/>
    </location>
</feature>
<keyword evidence="7" id="KW-1185">Reference proteome</keyword>
<dbReference type="GO" id="GO:0051537">
    <property type="term" value="F:2 iron, 2 sulfur cluster binding"/>
    <property type="evidence" value="ECO:0007669"/>
    <property type="project" value="UniProtKB-KW"/>
</dbReference>
<dbReference type="InterPro" id="IPR001055">
    <property type="entry name" value="Adrenodoxin-like"/>
</dbReference>
<dbReference type="Proteomes" id="UP000050794">
    <property type="component" value="Unassembled WGS sequence"/>
</dbReference>
<dbReference type="InterPro" id="IPR001041">
    <property type="entry name" value="2Fe-2S_ferredoxin-type"/>
</dbReference>
<keyword evidence="2" id="KW-0479">Metal-binding</keyword>
<evidence type="ECO:0000256" key="4">
    <source>
        <dbReference type="ARBA" id="ARBA00023014"/>
    </source>
</evidence>
<evidence type="ECO:0000259" key="5">
    <source>
        <dbReference type="PROSITE" id="PS51085"/>
    </source>
</evidence>